<dbReference type="AlphaFoldDB" id="C4GF80"/>
<protein>
    <submittedName>
        <fullName evidence="2">Uncharacterized protein</fullName>
    </submittedName>
</protein>
<evidence type="ECO:0000313" key="3">
    <source>
        <dbReference type="Proteomes" id="UP000003009"/>
    </source>
</evidence>
<comment type="caution">
    <text evidence="2">The sequence shown here is derived from an EMBL/GenBank/DDBJ whole genome shotgun (WGS) entry which is preliminary data.</text>
</comment>
<feature type="region of interest" description="Disordered" evidence="1">
    <location>
        <begin position="34"/>
        <end position="57"/>
    </location>
</feature>
<organism evidence="2 3">
    <name type="scientific">Kingella oralis ATCC 51147</name>
    <dbReference type="NCBI Taxonomy" id="629741"/>
    <lineage>
        <taxon>Bacteria</taxon>
        <taxon>Pseudomonadati</taxon>
        <taxon>Pseudomonadota</taxon>
        <taxon>Betaproteobacteria</taxon>
        <taxon>Neisseriales</taxon>
        <taxon>Neisseriaceae</taxon>
        <taxon>Kingella</taxon>
    </lineage>
</organism>
<name>C4GF80_9NEIS</name>
<dbReference type="STRING" id="629741.GCWU000324_00794"/>
<keyword evidence="3" id="KW-1185">Reference proteome</keyword>
<proteinExistence type="predicted"/>
<dbReference type="HOGENOM" id="CLU_2990679_0_0_4"/>
<sequence length="57" mass="6279">MAWRRLVAKMPNKSSQANHPAICFSGCLAQTKSRQQAPLKLLKSHPSPSRPKPQKAA</sequence>
<evidence type="ECO:0000313" key="2">
    <source>
        <dbReference type="EMBL" id="EEP68885.1"/>
    </source>
</evidence>
<reference evidence="2" key="1">
    <citation type="submission" date="2009-04" db="EMBL/GenBank/DDBJ databases">
        <authorList>
            <person name="Weinstock G."/>
            <person name="Sodergren E."/>
            <person name="Clifton S."/>
            <person name="Fulton L."/>
            <person name="Fulton B."/>
            <person name="Courtney L."/>
            <person name="Fronick C."/>
            <person name="Harrison M."/>
            <person name="Strong C."/>
            <person name="Farmer C."/>
            <person name="Delahaunty K."/>
            <person name="Markovic C."/>
            <person name="Hall O."/>
            <person name="Minx P."/>
            <person name="Tomlinson C."/>
            <person name="Mitreva M."/>
            <person name="Nelson J."/>
            <person name="Hou S."/>
            <person name="Wollam A."/>
            <person name="Pepin K.H."/>
            <person name="Johnson M."/>
            <person name="Bhonagiri V."/>
            <person name="Nash W.E."/>
            <person name="Warren W."/>
            <person name="Chinwalla A."/>
            <person name="Mardis E.R."/>
            <person name="Wilson R.K."/>
        </authorList>
    </citation>
    <scope>NUCLEOTIDE SEQUENCE [LARGE SCALE GENOMIC DNA]</scope>
    <source>
        <strain evidence="2">ATCC 51147</strain>
    </source>
</reference>
<accession>C4GF80</accession>
<dbReference type="EMBL" id="ACJW02000002">
    <property type="protein sequence ID" value="EEP68885.1"/>
    <property type="molecule type" value="Genomic_DNA"/>
</dbReference>
<dbReference type="Proteomes" id="UP000003009">
    <property type="component" value="Unassembled WGS sequence"/>
</dbReference>
<gene>
    <name evidence="2" type="ORF">GCWU000324_00794</name>
</gene>
<evidence type="ECO:0000256" key="1">
    <source>
        <dbReference type="SAM" id="MobiDB-lite"/>
    </source>
</evidence>